<feature type="transmembrane region" description="Helical" evidence="1">
    <location>
        <begin position="71"/>
        <end position="92"/>
    </location>
</feature>
<evidence type="ECO:0000313" key="3">
    <source>
        <dbReference type="Proteomes" id="UP000215059"/>
    </source>
</evidence>
<keyword evidence="1" id="KW-0812">Transmembrane</keyword>
<comment type="caution">
    <text evidence="2">The sequence shown here is derived from an EMBL/GenBank/DDBJ whole genome shotgun (WGS) entry which is preliminary data.</text>
</comment>
<protein>
    <recommendedName>
        <fullName evidence="4">DUF2975 domain-containing protein</fullName>
    </recommendedName>
</protein>
<dbReference type="RefSeq" id="WP_094252583.1">
    <property type="nucleotide sequence ID" value="NZ_JBHLXL010000001.1"/>
</dbReference>
<sequence>MTNLFKVLSKISIILFYVLSAFGMLIIVLDSFRVFAPDSAITKSLGEVEPIFSYLNLNFHEQPAVYSQKSFLMLSLVSTITTFAVVVLFLWFMHKLLKNIHTDSLFMIENVSILMKMGLTIMIIGAASSLIEGILINRSLSDVQIANATISYSNIQFADYVINGIVLIIFSLALKKAVIAVEENKHTI</sequence>
<evidence type="ECO:0000313" key="2">
    <source>
        <dbReference type="EMBL" id="OYD57235.1"/>
    </source>
</evidence>
<evidence type="ECO:0000256" key="1">
    <source>
        <dbReference type="SAM" id="Phobius"/>
    </source>
</evidence>
<proteinExistence type="predicted"/>
<dbReference type="OrthoDB" id="2606697at2"/>
<accession>A0A235F955</accession>
<reference evidence="2 3" key="1">
    <citation type="submission" date="2017-07" db="EMBL/GenBank/DDBJ databases">
        <title>Fictibacillus sp. nov. GDSW-R2A3 Genome sequencing and assembly.</title>
        <authorList>
            <person name="Mayilraj S."/>
        </authorList>
    </citation>
    <scope>NUCLEOTIDE SEQUENCE [LARGE SCALE GENOMIC DNA]</scope>
    <source>
        <strain evidence="2 3">GDSW-R2A3</strain>
    </source>
</reference>
<evidence type="ECO:0008006" key="4">
    <source>
        <dbReference type="Google" id="ProtNLM"/>
    </source>
</evidence>
<feature type="transmembrane region" description="Helical" evidence="1">
    <location>
        <begin position="7"/>
        <end position="29"/>
    </location>
</feature>
<dbReference type="AlphaFoldDB" id="A0A235F955"/>
<feature type="transmembrane region" description="Helical" evidence="1">
    <location>
        <begin position="113"/>
        <end position="135"/>
    </location>
</feature>
<gene>
    <name evidence="2" type="ORF">CGZ90_11130</name>
</gene>
<keyword evidence="3" id="KW-1185">Reference proteome</keyword>
<name>A0A235F955_9BACL</name>
<keyword evidence="1" id="KW-1133">Transmembrane helix</keyword>
<dbReference type="EMBL" id="NOII01000003">
    <property type="protein sequence ID" value="OYD57235.1"/>
    <property type="molecule type" value="Genomic_DNA"/>
</dbReference>
<keyword evidence="1" id="KW-0472">Membrane</keyword>
<dbReference type="Proteomes" id="UP000215059">
    <property type="component" value="Unassembled WGS sequence"/>
</dbReference>
<organism evidence="2 3">
    <name type="scientific">Fictibacillus aquaticus</name>
    <dbReference type="NCBI Taxonomy" id="2021314"/>
    <lineage>
        <taxon>Bacteria</taxon>
        <taxon>Bacillati</taxon>
        <taxon>Bacillota</taxon>
        <taxon>Bacilli</taxon>
        <taxon>Bacillales</taxon>
        <taxon>Fictibacillaceae</taxon>
        <taxon>Fictibacillus</taxon>
    </lineage>
</organism>
<feature type="transmembrane region" description="Helical" evidence="1">
    <location>
        <begin position="155"/>
        <end position="174"/>
    </location>
</feature>